<evidence type="ECO:0000256" key="7">
    <source>
        <dbReference type="ARBA" id="ARBA00023211"/>
    </source>
</evidence>
<dbReference type="AlphaFoldDB" id="A0A8X8XFS2"/>
<keyword evidence="5" id="KW-0378">Hydrolase</keyword>
<dbReference type="PANTHER" id="PTHR12629:SF67">
    <property type="entry name" value="NUDIX HYDROLASE 18, MITOCHONDRIAL-LIKE"/>
    <property type="match status" value="1"/>
</dbReference>
<dbReference type="FunFam" id="3.90.79.10:FF:000022">
    <property type="entry name" value="Nudix hydrolase 17, mitochondrial"/>
    <property type="match status" value="1"/>
</dbReference>
<evidence type="ECO:0000313" key="9">
    <source>
        <dbReference type="EMBL" id="KAG6410641.1"/>
    </source>
</evidence>
<dbReference type="CDD" id="cd04666">
    <property type="entry name" value="NUDIX_DIPP2_like_Nudt4"/>
    <property type="match status" value="1"/>
</dbReference>
<comment type="similarity">
    <text evidence="3">Belongs to the Nudix hydrolase family.</text>
</comment>
<dbReference type="Gene3D" id="3.90.79.10">
    <property type="entry name" value="Nucleoside Triphosphate Pyrophosphohydrolase"/>
    <property type="match status" value="1"/>
</dbReference>
<protein>
    <recommendedName>
        <fullName evidence="8">Nudix hydrolase domain-containing protein</fullName>
    </recommendedName>
</protein>
<gene>
    <name evidence="9" type="ORF">SASPL_128706</name>
</gene>
<dbReference type="InterPro" id="IPR015797">
    <property type="entry name" value="NUDIX_hydrolase-like_dom_sf"/>
</dbReference>
<dbReference type="Proteomes" id="UP000298416">
    <property type="component" value="Unassembled WGS sequence"/>
</dbReference>
<accession>A0A8X8XFS2</accession>
<keyword evidence="6" id="KW-0460">Magnesium</keyword>
<dbReference type="GO" id="GO:0005737">
    <property type="term" value="C:cytoplasm"/>
    <property type="evidence" value="ECO:0007669"/>
    <property type="project" value="TreeGrafter"/>
</dbReference>
<sequence>MQIKKLVAMPSRTGRHLQRYNKGFRQVVGCIPYRIRDTKKTHLIDDITLDDLEILLISSQKSARLMFPKGGWELDEDIELAASRETLEEAGVVGLLGQKLGEWIFKSKSQEKYHEGSMFPLYVTEELEVWPEKSLRHRVWMTVNEAREACAAMWMKEALDEFVCQFTCQSREVEVDEVPLTSCLLTLCGSEDLSFTIGAKTADNEVDCYLIS</sequence>
<keyword evidence="10" id="KW-1185">Reference proteome</keyword>
<dbReference type="Pfam" id="PF00293">
    <property type="entry name" value="NUDIX"/>
    <property type="match status" value="1"/>
</dbReference>
<evidence type="ECO:0000256" key="2">
    <source>
        <dbReference type="ARBA" id="ARBA00001946"/>
    </source>
</evidence>
<proteinExistence type="inferred from homology"/>
<evidence type="ECO:0000313" key="10">
    <source>
        <dbReference type="Proteomes" id="UP000298416"/>
    </source>
</evidence>
<evidence type="ECO:0000256" key="3">
    <source>
        <dbReference type="ARBA" id="ARBA00005582"/>
    </source>
</evidence>
<evidence type="ECO:0000256" key="6">
    <source>
        <dbReference type="ARBA" id="ARBA00022842"/>
    </source>
</evidence>
<dbReference type="SUPFAM" id="SSF55811">
    <property type="entry name" value="Nudix"/>
    <property type="match status" value="1"/>
</dbReference>
<dbReference type="OrthoDB" id="2011998at2759"/>
<dbReference type="GO" id="GO:0046872">
    <property type="term" value="F:metal ion binding"/>
    <property type="evidence" value="ECO:0007669"/>
    <property type="project" value="UniProtKB-KW"/>
</dbReference>
<evidence type="ECO:0000256" key="4">
    <source>
        <dbReference type="ARBA" id="ARBA00022723"/>
    </source>
</evidence>
<comment type="cofactor">
    <cofactor evidence="2">
        <name>Mg(2+)</name>
        <dbReference type="ChEBI" id="CHEBI:18420"/>
    </cofactor>
</comment>
<dbReference type="GO" id="GO:0005634">
    <property type="term" value="C:nucleus"/>
    <property type="evidence" value="ECO:0007669"/>
    <property type="project" value="TreeGrafter"/>
</dbReference>
<name>A0A8X8XFS2_SALSN</name>
<dbReference type="EMBL" id="PNBA02000010">
    <property type="protein sequence ID" value="KAG6410641.1"/>
    <property type="molecule type" value="Genomic_DNA"/>
</dbReference>
<keyword evidence="7" id="KW-0464">Manganese</keyword>
<reference evidence="9" key="2">
    <citation type="submission" date="2020-08" db="EMBL/GenBank/DDBJ databases">
        <title>Plant Genome Project.</title>
        <authorList>
            <person name="Zhang R.-G."/>
        </authorList>
    </citation>
    <scope>NUCLEOTIDE SEQUENCE</scope>
    <source>
        <strain evidence="9">Huo1</strain>
        <tissue evidence="9">Leaf</tissue>
    </source>
</reference>
<dbReference type="PROSITE" id="PS51462">
    <property type="entry name" value="NUDIX"/>
    <property type="match status" value="1"/>
</dbReference>
<evidence type="ECO:0000259" key="8">
    <source>
        <dbReference type="PROSITE" id="PS51462"/>
    </source>
</evidence>
<feature type="domain" description="Nudix hydrolase" evidence="8">
    <location>
        <begin position="23"/>
        <end position="163"/>
    </location>
</feature>
<evidence type="ECO:0000256" key="1">
    <source>
        <dbReference type="ARBA" id="ARBA00001936"/>
    </source>
</evidence>
<organism evidence="9">
    <name type="scientific">Salvia splendens</name>
    <name type="common">Scarlet sage</name>
    <dbReference type="NCBI Taxonomy" id="180675"/>
    <lineage>
        <taxon>Eukaryota</taxon>
        <taxon>Viridiplantae</taxon>
        <taxon>Streptophyta</taxon>
        <taxon>Embryophyta</taxon>
        <taxon>Tracheophyta</taxon>
        <taxon>Spermatophyta</taxon>
        <taxon>Magnoliopsida</taxon>
        <taxon>eudicotyledons</taxon>
        <taxon>Gunneridae</taxon>
        <taxon>Pentapetalae</taxon>
        <taxon>asterids</taxon>
        <taxon>lamiids</taxon>
        <taxon>Lamiales</taxon>
        <taxon>Lamiaceae</taxon>
        <taxon>Nepetoideae</taxon>
        <taxon>Mentheae</taxon>
        <taxon>Salviinae</taxon>
        <taxon>Salvia</taxon>
        <taxon>Salvia subgen. Calosphace</taxon>
        <taxon>core Calosphace</taxon>
    </lineage>
</organism>
<evidence type="ECO:0000256" key="5">
    <source>
        <dbReference type="ARBA" id="ARBA00022801"/>
    </source>
</evidence>
<keyword evidence="4" id="KW-0479">Metal-binding</keyword>
<dbReference type="InterPro" id="IPR047198">
    <property type="entry name" value="DDP-like_NUDIX"/>
</dbReference>
<dbReference type="InterPro" id="IPR000086">
    <property type="entry name" value="NUDIX_hydrolase_dom"/>
</dbReference>
<dbReference type="PANTHER" id="PTHR12629">
    <property type="entry name" value="DIPHOSPHOINOSITOL POLYPHOSPHATE PHOSPHOHYDROLASE"/>
    <property type="match status" value="1"/>
</dbReference>
<dbReference type="PROSITE" id="PS00893">
    <property type="entry name" value="NUDIX_BOX"/>
    <property type="match status" value="1"/>
</dbReference>
<reference evidence="9" key="1">
    <citation type="submission" date="2018-01" db="EMBL/GenBank/DDBJ databases">
        <authorList>
            <person name="Mao J.F."/>
        </authorList>
    </citation>
    <scope>NUCLEOTIDE SEQUENCE</scope>
    <source>
        <strain evidence="9">Huo1</strain>
        <tissue evidence="9">Leaf</tissue>
    </source>
</reference>
<comment type="cofactor">
    <cofactor evidence="1">
        <name>Mn(2+)</name>
        <dbReference type="ChEBI" id="CHEBI:29035"/>
    </cofactor>
</comment>
<dbReference type="GO" id="GO:0016462">
    <property type="term" value="F:pyrophosphatase activity"/>
    <property type="evidence" value="ECO:0007669"/>
    <property type="project" value="InterPro"/>
</dbReference>
<dbReference type="InterPro" id="IPR020084">
    <property type="entry name" value="NUDIX_hydrolase_CS"/>
</dbReference>
<comment type="caution">
    <text evidence="9">The sequence shown here is derived from an EMBL/GenBank/DDBJ whole genome shotgun (WGS) entry which is preliminary data.</text>
</comment>